<dbReference type="Proteomes" id="UP000008144">
    <property type="component" value="Chromosome 7"/>
</dbReference>
<dbReference type="OMA" id="VWEGTSH"/>
<dbReference type="Gene3D" id="2.60.120.330">
    <property type="entry name" value="B-lactam Antibiotic, Isopenicillin N Synthase, Chain"/>
    <property type="match status" value="1"/>
</dbReference>
<sequence>MSHIPIVDFSLSLEENPSRSKLEETGKLLYDAFSTAGFVYLKNASIKTKDVERLNHVTEEIFNASYQEKQKFAWDHKHNFGYVALNRESVDPNKPTDYKEAFNVGAEALDGDQTFCWPHHLSDTFHIVMKNFAQSCKEVAHQVLRVLAIGMELEDEEFFIKQHHLMHTSKNYTTLRSLYYPPVPDTLPLNQLRLGEHSDYGSITLLFQDNIGGLQVENMDKEFVDAVPIEGTILVNI</sequence>
<evidence type="ECO:0000256" key="1">
    <source>
        <dbReference type="ARBA" id="ARBA00022723"/>
    </source>
</evidence>
<dbReference type="Pfam" id="PF14226">
    <property type="entry name" value="DIOX_N"/>
    <property type="match status" value="1"/>
</dbReference>
<reference evidence="5" key="3">
    <citation type="submission" date="2025-08" db="UniProtKB">
        <authorList>
            <consortium name="Ensembl"/>
        </authorList>
    </citation>
    <scope>IDENTIFICATION</scope>
</reference>
<dbReference type="PANTHER" id="PTHR47991">
    <property type="entry name" value="OXOGLUTARATE/IRON-DEPENDENT DIOXYGENASE"/>
    <property type="match status" value="1"/>
</dbReference>
<dbReference type="InterPro" id="IPR027443">
    <property type="entry name" value="IPNS-like_sf"/>
</dbReference>
<evidence type="ECO:0000313" key="6">
    <source>
        <dbReference type="Proteomes" id="UP000008144"/>
    </source>
</evidence>
<reference evidence="5" key="2">
    <citation type="journal article" date="2008" name="Genome Biol.">
        <title>Improved genome assembly and evidence-based global gene model set for the chordate Ciona intestinalis: new insight into intron and operon populations.</title>
        <authorList>
            <person name="Satou Y."/>
            <person name="Mineta K."/>
            <person name="Ogasawara M."/>
            <person name="Sasakura Y."/>
            <person name="Shoguchi E."/>
            <person name="Ueno K."/>
            <person name="Yamada L."/>
            <person name="Matsumoto J."/>
            <person name="Wasserscheid J."/>
            <person name="Dewar K."/>
            <person name="Wiley G.B."/>
            <person name="Macmil S.L."/>
            <person name="Roe B.A."/>
            <person name="Zeller R.W."/>
            <person name="Hastings K.E."/>
            <person name="Lemaire P."/>
            <person name="Lindquist E."/>
            <person name="Endo T."/>
            <person name="Hotta K."/>
            <person name="Inaba K."/>
        </authorList>
    </citation>
    <scope>NUCLEOTIDE SEQUENCE [LARGE SCALE GENOMIC DNA]</scope>
    <source>
        <strain evidence="5">wild type</strain>
    </source>
</reference>
<protein>
    <recommendedName>
        <fullName evidence="7">Fe2OG dioxygenase domain-containing protein</fullName>
    </recommendedName>
</protein>
<evidence type="ECO:0000259" key="4">
    <source>
        <dbReference type="Pfam" id="PF14226"/>
    </source>
</evidence>
<dbReference type="FunFam" id="2.60.120.330:FF:000084">
    <property type="entry name" value="Predicted protein"/>
    <property type="match status" value="1"/>
</dbReference>
<reference evidence="6" key="1">
    <citation type="journal article" date="2002" name="Science">
        <title>The draft genome of Ciona intestinalis: insights into chordate and vertebrate origins.</title>
        <authorList>
            <person name="Dehal P."/>
            <person name="Satou Y."/>
            <person name="Campbell R.K."/>
            <person name="Chapman J."/>
            <person name="Degnan B."/>
            <person name="De Tomaso A."/>
            <person name="Davidson B."/>
            <person name="Di Gregorio A."/>
            <person name="Gelpke M."/>
            <person name="Goodstein D.M."/>
            <person name="Harafuji N."/>
            <person name="Hastings K.E."/>
            <person name="Ho I."/>
            <person name="Hotta K."/>
            <person name="Huang W."/>
            <person name="Kawashima T."/>
            <person name="Lemaire P."/>
            <person name="Martinez D."/>
            <person name="Meinertzhagen I.A."/>
            <person name="Necula S."/>
            <person name="Nonaka M."/>
            <person name="Putnam N."/>
            <person name="Rash S."/>
            <person name="Saiga H."/>
            <person name="Satake M."/>
            <person name="Terry A."/>
            <person name="Yamada L."/>
            <person name="Wang H.G."/>
            <person name="Awazu S."/>
            <person name="Azumi K."/>
            <person name="Boore J."/>
            <person name="Branno M."/>
            <person name="Chin-Bow S."/>
            <person name="DeSantis R."/>
            <person name="Doyle S."/>
            <person name="Francino P."/>
            <person name="Keys D.N."/>
            <person name="Haga S."/>
            <person name="Hayashi H."/>
            <person name="Hino K."/>
            <person name="Imai K.S."/>
            <person name="Inaba K."/>
            <person name="Kano S."/>
            <person name="Kobayashi K."/>
            <person name="Kobayashi M."/>
            <person name="Lee B.I."/>
            <person name="Makabe K.W."/>
            <person name="Manohar C."/>
            <person name="Matassi G."/>
            <person name="Medina M."/>
            <person name="Mochizuki Y."/>
            <person name="Mount S."/>
            <person name="Morishita T."/>
            <person name="Miura S."/>
            <person name="Nakayama A."/>
            <person name="Nishizaka S."/>
            <person name="Nomoto H."/>
            <person name="Ohta F."/>
            <person name="Oishi K."/>
            <person name="Rigoutsos I."/>
            <person name="Sano M."/>
            <person name="Sasaki A."/>
            <person name="Sasakura Y."/>
            <person name="Shoguchi E."/>
            <person name="Shin-i T."/>
            <person name="Spagnuolo A."/>
            <person name="Stainier D."/>
            <person name="Suzuki M.M."/>
            <person name="Tassy O."/>
            <person name="Takatori N."/>
            <person name="Tokuoka M."/>
            <person name="Yagi K."/>
            <person name="Yoshizaki F."/>
            <person name="Wada S."/>
            <person name="Zhang C."/>
            <person name="Hyatt P.D."/>
            <person name="Larimer F."/>
            <person name="Detter C."/>
            <person name="Doggett N."/>
            <person name="Glavina T."/>
            <person name="Hawkins T."/>
            <person name="Richardson P."/>
            <person name="Lucas S."/>
            <person name="Kohara Y."/>
            <person name="Levine M."/>
            <person name="Satoh N."/>
            <person name="Rokhsar D.S."/>
        </authorList>
    </citation>
    <scope>NUCLEOTIDE SEQUENCE [LARGE SCALE GENOMIC DNA]</scope>
</reference>
<dbReference type="InterPro" id="IPR050295">
    <property type="entry name" value="Plant_2OG-oxidoreductases"/>
</dbReference>
<dbReference type="EMBL" id="EAAA01002426">
    <property type="status" value="NOT_ANNOTATED_CDS"/>
    <property type="molecule type" value="Genomic_DNA"/>
</dbReference>
<organism evidence="5 6">
    <name type="scientific">Ciona intestinalis</name>
    <name type="common">Transparent sea squirt</name>
    <name type="synonym">Ascidia intestinalis</name>
    <dbReference type="NCBI Taxonomy" id="7719"/>
    <lineage>
        <taxon>Eukaryota</taxon>
        <taxon>Metazoa</taxon>
        <taxon>Chordata</taxon>
        <taxon>Tunicata</taxon>
        <taxon>Ascidiacea</taxon>
        <taxon>Phlebobranchia</taxon>
        <taxon>Cionidae</taxon>
        <taxon>Ciona</taxon>
    </lineage>
</organism>
<dbReference type="Pfam" id="PF03171">
    <property type="entry name" value="2OG-FeII_Oxy"/>
    <property type="match status" value="1"/>
</dbReference>
<dbReference type="GeneTree" id="ENSGT00530000064489"/>
<dbReference type="InterPro" id="IPR026992">
    <property type="entry name" value="DIOX_N"/>
</dbReference>
<dbReference type="SUPFAM" id="SSF51197">
    <property type="entry name" value="Clavaminate synthase-like"/>
    <property type="match status" value="1"/>
</dbReference>
<dbReference type="InParanoid" id="F6W7J8"/>
<evidence type="ECO:0000313" key="5">
    <source>
        <dbReference type="Ensembl" id="ENSCINP00000002805.3"/>
    </source>
</evidence>
<keyword evidence="2" id="KW-0408">Iron</keyword>
<evidence type="ECO:0000256" key="2">
    <source>
        <dbReference type="ARBA" id="ARBA00023004"/>
    </source>
</evidence>
<dbReference type="AlphaFoldDB" id="F6W7J8"/>
<keyword evidence="1" id="KW-0479">Metal-binding</keyword>
<dbReference type="Ensembl" id="ENSCINT00000002805.3">
    <property type="protein sequence ID" value="ENSCINP00000002805.3"/>
    <property type="gene ID" value="ENSCING00000011926.2"/>
</dbReference>
<name>F6W7J8_CIOIN</name>
<feature type="domain" description="Isopenicillin N synthase-like Fe(2+) 2OG dioxygenase" evidence="3">
    <location>
        <begin position="175"/>
        <end position="237"/>
    </location>
</feature>
<reference evidence="5" key="4">
    <citation type="submission" date="2025-09" db="UniProtKB">
        <authorList>
            <consortium name="Ensembl"/>
        </authorList>
    </citation>
    <scope>IDENTIFICATION</scope>
</reference>
<dbReference type="InterPro" id="IPR044861">
    <property type="entry name" value="IPNS-like_FE2OG_OXY"/>
</dbReference>
<proteinExistence type="predicted"/>
<dbReference type="HOGENOM" id="CLU_010119_6_2_1"/>
<feature type="domain" description="Non-haem dioxygenase N-terminal" evidence="4">
    <location>
        <begin position="4"/>
        <end position="112"/>
    </location>
</feature>
<dbReference type="PRINTS" id="PR00682">
    <property type="entry name" value="IPNSYNTHASE"/>
</dbReference>
<evidence type="ECO:0008006" key="7">
    <source>
        <dbReference type="Google" id="ProtNLM"/>
    </source>
</evidence>
<accession>F6W7J8</accession>
<evidence type="ECO:0000259" key="3">
    <source>
        <dbReference type="Pfam" id="PF03171"/>
    </source>
</evidence>
<dbReference type="GO" id="GO:0046872">
    <property type="term" value="F:metal ion binding"/>
    <property type="evidence" value="ECO:0007669"/>
    <property type="project" value="UniProtKB-KW"/>
</dbReference>
<keyword evidence="6" id="KW-1185">Reference proteome</keyword>